<feature type="domain" description="C2H2-type" evidence="2">
    <location>
        <begin position="53"/>
        <end position="76"/>
    </location>
</feature>
<dbReference type="AlphaFoldDB" id="A0A4P9YJT5"/>
<dbReference type="EMBL" id="ML005148">
    <property type="protein sequence ID" value="RKP19857.1"/>
    <property type="molecule type" value="Genomic_DNA"/>
</dbReference>
<dbReference type="InterPro" id="IPR036236">
    <property type="entry name" value="Znf_C2H2_sf"/>
</dbReference>
<reference evidence="4" key="1">
    <citation type="journal article" date="2018" name="Nat. Microbiol.">
        <title>Leveraging single-cell genomics to expand the fungal tree of life.</title>
        <authorList>
            <person name="Ahrendt S.R."/>
            <person name="Quandt C.A."/>
            <person name="Ciobanu D."/>
            <person name="Clum A."/>
            <person name="Salamov A."/>
            <person name="Andreopoulos B."/>
            <person name="Cheng J.F."/>
            <person name="Woyke T."/>
            <person name="Pelin A."/>
            <person name="Henrissat B."/>
            <person name="Reynolds N.K."/>
            <person name="Benny G.L."/>
            <person name="Smith M.E."/>
            <person name="James T.Y."/>
            <person name="Grigoriev I.V."/>
        </authorList>
    </citation>
    <scope>NUCLEOTIDE SEQUENCE [LARGE SCALE GENOMIC DNA]</scope>
    <source>
        <strain evidence="4">CSF55</strain>
    </source>
</reference>
<proteinExistence type="predicted"/>
<gene>
    <name evidence="3" type="ORF">ROZALSC1DRAFT_28593</name>
</gene>
<keyword evidence="1" id="KW-0863">Zinc-finger</keyword>
<dbReference type="GO" id="GO:0008270">
    <property type="term" value="F:zinc ion binding"/>
    <property type="evidence" value="ECO:0007669"/>
    <property type="project" value="UniProtKB-KW"/>
</dbReference>
<keyword evidence="1" id="KW-0479">Metal-binding</keyword>
<feature type="domain" description="C2H2-type" evidence="2">
    <location>
        <begin position="20"/>
        <end position="52"/>
    </location>
</feature>
<organism evidence="3 4">
    <name type="scientific">Rozella allomycis (strain CSF55)</name>
    <dbReference type="NCBI Taxonomy" id="988480"/>
    <lineage>
        <taxon>Eukaryota</taxon>
        <taxon>Fungi</taxon>
        <taxon>Fungi incertae sedis</taxon>
        <taxon>Cryptomycota</taxon>
        <taxon>Cryptomycota incertae sedis</taxon>
        <taxon>Rozella</taxon>
    </lineage>
</organism>
<keyword evidence="1" id="KW-0862">Zinc</keyword>
<evidence type="ECO:0000259" key="2">
    <source>
        <dbReference type="PROSITE" id="PS50157"/>
    </source>
</evidence>
<name>A0A4P9YJT5_ROZAC</name>
<dbReference type="Proteomes" id="UP000281549">
    <property type="component" value="Unassembled WGS sequence"/>
</dbReference>
<evidence type="ECO:0000256" key="1">
    <source>
        <dbReference type="PROSITE-ProRule" id="PRU00042"/>
    </source>
</evidence>
<accession>A0A4P9YJT5</accession>
<evidence type="ECO:0000313" key="3">
    <source>
        <dbReference type="EMBL" id="RKP19857.1"/>
    </source>
</evidence>
<sequence>MVIHIEDEHVTSIDFGSAPISCPWDDCWMGCTFTDKTSLLQHLRMEHTGEKPFQCPGCGIFFPARGSVISHAKRLHRKGVEPLYWSAKSIIQKRKEEAEKPLEAFEELPDLEAEEELDFSVQRNTGVTEDLLQSMPKRKKREKNFSMSNLENISNYLSCLLQYQKEIDEMECKLNMHSGFISSDLLNRKKRNFKDLKLEIVDFTKHLSEIHHEMIDAVISH</sequence>
<dbReference type="SMART" id="SM00355">
    <property type="entry name" value="ZnF_C2H2"/>
    <property type="match status" value="2"/>
</dbReference>
<protein>
    <recommendedName>
        <fullName evidence="2">C2H2-type domain-containing protein</fullName>
    </recommendedName>
</protein>
<evidence type="ECO:0000313" key="4">
    <source>
        <dbReference type="Proteomes" id="UP000281549"/>
    </source>
</evidence>
<dbReference type="InterPro" id="IPR013087">
    <property type="entry name" value="Znf_C2H2_type"/>
</dbReference>
<dbReference type="PROSITE" id="PS50157">
    <property type="entry name" value="ZINC_FINGER_C2H2_2"/>
    <property type="match status" value="2"/>
</dbReference>
<dbReference type="Gene3D" id="3.30.160.60">
    <property type="entry name" value="Classic Zinc Finger"/>
    <property type="match status" value="2"/>
</dbReference>
<dbReference type="PROSITE" id="PS00028">
    <property type="entry name" value="ZINC_FINGER_C2H2_1"/>
    <property type="match status" value="1"/>
</dbReference>
<dbReference type="SUPFAM" id="SSF57667">
    <property type="entry name" value="beta-beta-alpha zinc fingers"/>
    <property type="match status" value="1"/>
</dbReference>